<keyword evidence="6 12" id="KW-0418">Kinase</keyword>
<reference evidence="12" key="2">
    <citation type="submission" date="2015-11" db="EMBL/GenBank/DDBJ databases">
        <authorList>
            <person name="Zhang Y."/>
            <person name="Guo Z."/>
        </authorList>
    </citation>
    <scope>NUCLEOTIDE SEQUENCE</scope>
</reference>
<organism evidence="12 13">
    <name type="scientific">Echinococcus multilocularis</name>
    <name type="common">Fox tapeworm</name>
    <dbReference type="NCBI Taxonomy" id="6211"/>
    <lineage>
        <taxon>Eukaryota</taxon>
        <taxon>Metazoa</taxon>
        <taxon>Spiralia</taxon>
        <taxon>Lophotrochozoa</taxon>
        <taxon>Platyhelminthes</taxon>
        <taxon>Cestoda</taxon>
        <taxon>Eucestoda</taxon>
        <taxon>Cyclophyllidea</taxon>
        <taxon>Taeniidae</taxon>
        <taxon>Echinococcus</taxon>
    </lineage>
</organism>
<dbReference type="eggNOG" id="KOG2750">
    <property type="taxonomic scope" value="Eukaryota"/>
</dbReference>
<name>A0A068YCH9_ECHMU</name>
<dbReference type="Gene3D" id="3.40.50.300">
    <property type="entry name" value="P-loop containing nucleotide triphosphate hydrolases"/>
    <property type="match status" value="1"/>
</dbReference>
<feature type="domain" description="NOL9 C-terminal" evidence="11">
    <location>
        <begin position="506"/>
        <end position="586"/>
    </location>
</feature>
<feature type="region of interest" description="Disordered" evidence="9">
    <location>
        <begin position="627"/>
        <end position="650"/>
    </location>
</feature>
<evidence type="ECO:0000256" key="3">
    <source>
        <dbReference type="ARBA" id="ARBA00022552"/>
    </source>
</evidence>
<keyword evidence="7" id="KW-0067">ATP-binding</keyword>
<dbReference type="InterPro" id="IPR032319">
    <property type="entry name" value="CLP1_P"/>
</dbReference>
<dbReference type="AlphaFoldDB" id="A0A068YCH9"/>
<dbReference type="Pfam" id="PF25467">
    <property type="entry name" value="NOL9_C"/>
    <property type="match status" value="1"/>
</dbReference>
<dbReference type="Proteomes" id="UP000017246">
    <property type="component" value="Unassembled WGS sequence"/>
</dbReference>
<dbReference type="EMBL" id="LN902842">
    <property type="protein sequence ID" value="CDS42293.1"/>
    <property type="molecule type" value="Genomic_DNA"/>
</dbReference>
<evidence type="ECO:0000256" key="4">
    <source>
        <dbReference type="ARBA" id="ARBA00022679"/>
    </source>
</evidence>
<feature type="compositionally biased region" description="Basic residues" evidence="9">
    <location>
        <begin position="629"/>
        <end position="638"/>
    </location>
</feature>
<dbReference type="PANTHER" id="PTHR12755:SF3">
    <property type="entry name" value="POLYNUCLEOTIDE 5'-HYDROXYL-KINASE NOL9"/>
    <property type="match status" value="1"/>
</dbReference>
<keyword evidence="13" id="KW-1185">Reference proteome</keyword>
<dbReference type="GO" id="GO:0005524">
    <property type="term" value="F:ATP binding"/>
    <property type="evidence" value="ECO:0007669"/>
    <property type="project" value="UniProtKB-KW"/>
</dbReference>
<keyword evidence="4" id="KW-0808">Transferase</keyword>
<dbReference type="SUPFAM" id="SSF52540">
    <property type="entry name" value="P-loop containing nucleoside triphosphate hydrolases"/>
    <property type="match status" value="2"/>
</dbReference>
<dbReference type="InterPro" id="IPR057570">
    <property type="entry name" value="NOL9_C"/>
</dbReference>
<dbReference type="OrthoDB" id="2405412at2759"/>
<keyword evidence="3" id="KW-0698">rRNA processing</keyword>
<keyword evidence="5" id="KW-0547">Nucleotide-binding</keyword>
<protein>
    <submittedName>
        <fullName evidence="12">Polynucleotide 5' hydroxyl kinase NOL9</fullName>
    </submittedName>
</protein>
<evidence type="ECO:0000256" key="7">
    <source>
        <dbReference type="ARBA" id="ARBA00022840"/>
    </source>
</evidence>
<dbReference type="PANTHER" id="PTHR12755">
    <property type="entry name" value="CLEAVAGE/POLYADENYLATION FACTOR IA SUBUNIT CLP1P"/>
    <property type="match status" value="1"/>
</dbReference>
<gene>
    <name evidence="12" type="ORF">EmuJ_000999600</name>
</gene>
<keyword evidence="8" id="KW-0539">Nucleus</keyword>
<feature type="domain" description="Clp1 P-loop" evidence="10">
    <location>
        <begin position="222"/>
        <end position="362"/>
    </location>
</feature>
<dbReference type="GO" id="GO:0000448">
    <property type="term" value="P:cleavage in ITS2 between 5.8S rRNA and LSU-rRNA of tricistronic rRNA transcript (SSU-rRNA, 5.8S rRNA, LSU-rRNA)"/>
    <property type="evidence" value="ECO:0007669"/>
    <property type="project" value="TreeGrafter"/>
</dbReference>
<evidence type="ECO:0000259" key="11">
    <source>
        <dbReference type="Pfam" id="PF25467"/>
    </source>
</evidence>
<evidence type="ECO:0000313" key="13">
    <source>
        <dbReference type="Proteomes" id="UP000017246"/>
    </source>
</evidence>
<evidence type="ECO:0000259" key="10">
    <source>
        <dbReference type="Pfam" id="PF16575"/>
    </source>
</evidence>
<dbReference type="OMA" id="TINDPRY"/>
<dbReference type="InterPro" id="IPR045116">
    <property type="entry name" value="Clp1/Grc3"/>
</dbReference>
<dbReference type="STRING" id="6211.A0A068YCH9"/>
<reference evidence="12" key="1">
    <citation type="journal article" date="2013" name="Nature">
        <title>The genomes of four tapeworm species reveal adaptations to parasitism.</title>
        <authorList>
            <person name="Tsai I.J."/>
            <person name="Zarowiecki M."/>
            <person name="Holroyd N."/>
            <person name="Garciarrubio A."/>
            <person name="Sanchez-Flores A."/>
            <person name="Brooks K.L."/>
            <person name="Tracey A."/>
            <person name="Bobes R.J."/>
            <person name="Fragoso G."/>
            <person name="Sciutto E."/>
            <person name="Aslett M."/>
            <person name="Beasley H."/>
            <person name="Bennett H.M."/>
            <person name="Cai J."/>
            <person name="Camicia F."/>
            <person name="Clark R."/>
            <person name="Cucher M."/>
            <person name="De Silva N."/>
            <person name="Day T.A."/>
            <person name="Deplazes P."/>
            <person name="Estrada K."/>
            <person name="Fernandez C."/>
            <person name="Holland P.W."/>
            <person name="Hou J."/>
            <person name="Hu S."/>
            <person name="Huckvale T."/>
            <person name="Hung S.S."/>
            <person name="Kamenetzky L."/>
            <person name="Keane J.A."/>
            <person name="Kiss F."/>
            <person name="Koziol U."/>
            <person name="Lambert O."/>
            <person name="Liu K."/>
            <person name="Luo X."/>
            <person name="Luo Y."/>
            <person name="Macchiaroli N."/>
            <person name="Nichol S."/>
            <person name="Paps J."/>
            <person name="Parkinson J."/>
            <person name="Pouchkina-Stantcheva N."/>
            <person name="Riddiford N."/>
            <person name="Rosenzvit M."/>
            <person name="Salinas G."/>
            <person name="Wasmuth J.D."/>
            <person name="Zamanian M."/>
            <person name="Zheng Y."/>
            <person name="Cai X."/>
            <person name="Soberon X."/>
            <person name="Olson P.D."/>
            <person name="Laclette J.P."/>
            <person name="Brehm K."/>
            <person name="Berriman M."/>
            <person name="Garciarrubio A."/>
            <person name="Bobes R.J."/>
            <person name="Fragoso G."/>
            <person name="Sanchez-Flores A."/>
            <person name="Estrada K."/>
            <person name="Cevallos M.A."/>
            <person name="Morett E."/>
            <person name="Gonzalez V."/>
            <person name="Portillo T."/>
            <person name="Ochoa-Leyva A."/>
            <person name="Jose M.V."/>
            <person name="Sciutto E."/>
            <person name="Landa A."/>
            <person name="Jimenez L."/>
            <person name="Valdes V."/>
            <person name="Carrero J.C."/>
            <person name="Larralde C."/>
            <person name="Morales-Montor J."/>
            <person name="Limon-Lason J."/>
            <person name="Soberon X."/>
            <person name="Laclette J.P."/>
        </authorList>
    </citation>
    <scope>NUCLEOTIDE SEQUENCE [LARGE SCALE GENOMIC DNA]</scope>
</reference>
<evidence type="ECO:0000256" key="5">
    <source>
        <dbReference type="ARBA" id="ARBA00022741"/>
    </source>
</evidence>
<evidence type="ECO:0000256" key="1">
    <source>
        <dbReference type="ARBA" id="ARBA00004604"/>
    </source>
</evidence>
<evidence type="ECO:0000256" key="8">
    <source>
        <dbReference type="ARBA" id="ARBA00023242"/>
    </source>
</evidence>
<sequence length="650" mass="70559">MLASSTTSECALNENFMRKSDAAFIKVQDTPTIWLGLLPPDSNWVIYGRAKFTLLHNSSVQVFGAQIKNVFSLTLNVYSPSTHAPIDVKIPSGRGSLSSASLPILVSEIADVTKLSSEHLWDRLNNLTTHSVDLLRVSAAVLLQPLSCPVIDSITQMRCFKKLFSPQNWGHVSEKFAIRGDTYSFESAFVDEGFIESSEMSHFFEKIVSLNNARSPKILVCGPANSGKSTLIRRLINRLLSSGGTEAVAVLDFDPGQSEFTPSGMLSLTLVRNFVLGPPFSHPLHGLFRPIRQCFYGGTSPSVNPSFYVECLRYVFEVFKECIEAPYPVIINTMGWTQGLGLTLLTEQVVLTKPDVIVQLYQTGPRGNPRLNLPVLAPEFLRNARGWDYVDLSMEVFDHEVILIPSKSRCGPGGFTSSQDQRDLTLLGHLLSDLVGAETSLPGSGLCGRGELLLGHPTAHLLDCVPYSMPLAVSSGTPEAARSLAVHLLHQPTGDSDAALYCLPTLANCLNATLVALCAVPQETIIPPTEPGGLTLLSHVPPCECLGLAVVRAFDPDSGLVYLTTGVPLEKLANVNAIVRGKVNLPQSIFTEQPLTAEALLSYPAQRRLLPPYLGTACPMGAGRTGLPTRRHHPRVMHHSPGSLRDSAHF</sequence>
<comment type="similarity">
    <text evidence="2">Belongs to the Clp1 family. NOL9/GRC3 subfamily.</text>
</comment>
<comment type="subcellular location">
    <subcellularLocation>
        <location evidence="1">Nucleus</location>
        <location evidence="1">Nucleolus</location>
    </subcellularLocation>
</comment>
<evidence type="ECO:0000256" key="9">
    <source>
        <dbReference type="SAM" id="MobiDB-lite"/>
    </source>
</evidence>
<accession>A0A068YCH9</accession>
<proteinExistence type="inferred from homology"/>
<dbReference type="Pfam" id="PF16575">
    <property type="entry name" value="CLP1_P"/>
    <property type="match status" value="1"/>
</dbReference>
<evidence type="ECO:0000256" key="2">
    <source>
        <dbReference type="ARBA" id="ARBA00011003"/>
    </source>
</evidence>
<dbReference type="GO" id="GO:0005730">
    <property type="term" value="C:nucleolus"/>
    <property type="evidence" value="ECO:0007669"/>
    <property type="project" value="UniProtKB-SubCell"/>
</dbReference>
<dbReference type="InterPro" id="IPR027417">
    <property type="entry name" value="P-loop_NTPase"/>
</dbReference>
<dbReference type="GO" id="GO:0051731">
    <property type="term" value="F:polynucleotide 5'-hydroxyl-kinase activity"/>
    <property type="evidence" value="ECO:0007669"/>
    <property type="project" value="InterPro"/>
</dbReference>
<evidence type="ECO:0000313" key="12">
    <source>
        <dbReference type="EMBL" id="CDS42293.1"/>
    </source>
</evidence>
<evidence type="ECO:0000256" key="6">
    <source>
        <dbReference type="ARBA" id="ARBA00022777"/>
    </source>
</evidence>